<accession>A0A8J9YX46</accession>
<gene>
    <name evidence="2" type="primary">Hypp7097</name>
    <name evidence="2" type="ORF">BLAG_LOCUS6426</name>
</gene>
<reference evidence="2" key="1">
    <citation type="submission" date="2022-01" db="EMBL/GenBank/DDBJ databases">
        <authorList>
            <person name="Braso-Vives M."/>
        </authorList>
    </citation>
    <scope>NUCLEOTIDE SEQUENCE</scope>
</reference>
<keyword evidence="1" id="KW-0732">Signal</keyword>
<dbReference type="EMBL" id="OV696698">
    <property type="protein sequence ID" value="CAH1243457.1"/>
    <property type="molecule type" value="Genomic_DNA"/>
</dbReference>
<evidence type="ECO:0000313" key="3">
    <source>
        <dbReference type="Proteomes" id="UP000838412"/>
    </source>
</evidence>
<dbReference type="Proteomes" id="UP000838412">
    <property type="component" value="Chromosome 13"/>
</dbReference>
<dbReference type="AlphaFoldDB" id="A0A8J9YX46"/>
<protein>
    <submittedName>
        <fullName evidence="2">Hypp7097 protein</fullName>
    </submittedName>
</protein>
<dbReference type="PROSITE" id="PS51257">
    <property type="entry name" value="PROKAR_LIPOPROTEIN"/>
    <property type="match status" value="1"/>
</dbReference>
<keyword evidence="3" id="KW-1185">Reference proteome</keyword>
<dbReference type="OrthoDB" id="9970146at2759"/>
<feature type="chain" id="PRO_5035429882" evidence="1">
    <location>
        <begin position="20"/>
        <end position="128"/>
    </location>
</feature>
<name>A0A8J9YX46_BRALA</name>
<evidence type="ECO:0000256" key="1">
    <source>
        <dbReference type="SAM" id="SignalP"/>
    </source>
</evidence>
<organism evidence="2 3">
    <name type="scientific">Branchiostoma lanceolatum</name>
    <name type="common">Common lancelet</name>
    <name type="synonym">Amphioxus lanceolatum</name>
    <dbReference type="NCBI Taxonomy" id="7740"/>
    <lineage>
        <taxon>Eukaryota</taxon>
        <taxon>Metazoa</taxon>
        <taxon>Chordata</taxon>
        <taxon>Cephalochordata</taxon>
        <taxon>Leptocardii</taxon>
        <taxon>Amphioxiformes</taxon>
        <taxon>Branchiostomatidae</taxon>
        <taxon>Branchiostoma</taxon>
    </lineage>
</organism>
<proteinExistence type="predicted"/>
<evidence type="ECO:0000313" key="2">
    <source>
        <dbReference type="EMBL" id="CAH1243457.1"/>
    </source>
</evidence>
<feature type="signal peptide" evidence="1">
    <location>
        <begin position="1"/>
        <end position="19"/>
    </location>
</feature>
<sequence>MAVRSMLLVFLGIAVACKAADGVTRCASTYDCQWGRQCCQKDGEPWSFYWYYNGGTGTLADSDLGTCGALGQEGQVCFASNSYDPCSCDVGLMCCPSAEPVDPPPGWPAGFPFHAHTCQRSGDPYACI</sequence>